<dbReference type="STRING" id="52247.A0A4T0WXH6"/>
<sequence length="888" mass="103951">MSTLYQRSRLIGRGIGYHNKQLVRLIFTHSINSKCSINLSKSYIHNRLVPSQTNIRSFSDNKNVPTVDTPDLEKKRLELFLEIQNTYKNQSMSPKLKAQRLKALMLNIIHILPNYEFSNKQLPFVNAVINFIDQTPKPTDSFTPDEMLTILRSVLGGMTLNDVRFIDFFPRFYNSLRESKEYNESIEVRLQLFEIFANYVLLSEKRDTISKIIEAFIKEEKSLHNHDASLEVVEILLEAFKNVEADTLTVNLLAKLCPDISAVNKEISDEPLFNRLLATFFKAADEEISRSFEDNFVSDRLLQLLDIVESKVEQPFEAYVEILNFAANNNYDKVSEKLVNKLENLTNFYKDEKFVDYYKSEVLFAILNASLKFNKTLSARNLIDILRNKQENEFDEYEWMALIQYDAYNLNSQEQSGIQLVKTYEIKLKDLESDDSISFANIETLNLLLESFCWSGKDFQYIEKFRQNFEDMYGVYMDAKGISTILKNLTKDENNDTNIMLASQYFLKHKDSIDWENDYEGFYMISLFKLTSLIWKCPKISWPEKLDVYENVKRYEFLFDKDSIYSMMKSAIKYDMNTLAIKVMLDQTPEVTKNDSKLDVKKYEKIFDCIYDLLTKSNDKILNKKVYTYLSDYFSIPYEYYPGFIKMFIDCGENEMAIKVFADLKKLSKESKLPPPNEEFYIYLLKSLTKFHDEDSIFKLHLAIKMDLSINLDITLLNALMEAYASLEDPFKTRDVFNLAFSLPKEYGINNESAYWMLKSLKYATLGHVNDFYNGLSQYEVIPDSNLFAELLIANCYHEQYRTAFEVLENAERNGDYHLITPYTLKMLHNHCLHEGVRKELKSYYQEKFPVEWEQLTKNAELVDNTSVPDLLDSPYAKPAIEVKQITA</sequence>
<dbReference type="InterPro" id="IPR011990">
    <property type="entry name" value="TPR-like_helical_dom_sf"/>
</dbReference>
<organism evidence="1 2">
    <name type="scientific">Pichia inconspicua</name>
    <dbReference type="NCBI Taxonomy" id="52247"/>
    <lineage>
        <taxon>Eukaryota</taxon>
        <taxon>Fungi</taxon>
        <taxon>Dikarya</taxon>
        <taxon>Ascomycota</taxon>
        <taxon>Saccharomycotina</taxon>
        <taxon>Pichiomycetes</taxon>
        <taxon>Pichiales</taxon>
        <taxon>Pichiaceae</taxon>
        <taxon>Pichia</taxon>
    </lineage>
</organism>
<dbReference type="Gene3D" id="1.25.40.10">
    <property type="entry name" value="Tetratricopeptide repeat domain"/>
    <property type="match status" value="1"/>
</dbReference>
<reference evidence="1 2" key="1">
    <citation type="journal article" date="2019" name="Front. Genet.">
        <title>Whole-Genome Sequencing of the Opportunistic Yeast Pathogen Candida inconspicua Uncovers Its Hybrid Origin.</title>
        <authorList>
            <person name="Mixao V."/>
            <person name="Hansen A.P."/>
            <person name="Saus E."/>
            <person name="Boekhout T."/>
            <person name="Lass-Florl C."/>
            <person name="Gabaldon T."/>
        </authorList>
    </citation>
    <scope>NUCLEOTIDE SEQUENCE [LARGE SCALE GENOMIC DNA]</scope>
    <source>
        <strain evidence="1 2">CBS 180</strain>
    </source>
</reference>
<name>A0A4T0WXH6_9ASCO</name>
<dbReference type="OrthoDB" id="185373at2759"/>
<evidence type="ECO:0000313" key="1">
    <source>
        <dbReference type="EMBL" id="TID17220.1"/>
    </source>
</evidence>
<evidence type="ECO:0008006" key="3">
    <source>
        <dbReference type="Google" id="ProtNLM"/>
    </source>
</evidence>
<comment type="caution">
    <text evidence="1">The sequence shown here is derived from an EMBL/GenBank/DDBJ whole genome shotgun (WGS) entry which is preliminary data.</text>
</comment>
<gene>
    <name evidence="1" type="ORF">CANINC_004079</name>
</gene>
<dbReference type="EMBL" id="SELW01000638">
    <property type="protein sequence ID" value="TID17220.1"/>
    <property type="molecule type" value="Genomic_DNA"/>
</dbReference>
<keyword evidence="2" id="KW-1185">Reference proteome</keyword>
<protein>
    <recommendedName>
        <fullName evidence="3">Mitochondrial group I intron splicing factor CCM1</fullName>
    </recommendedName>
</protein>
<dbReference type="AlphaFoldDB" id="A0A4T0WXH6"/>
<dbReference type="Proteomes" id="UP000307173">
    <property type="component" value="Unassembled WGS sequence"/>
</dbReference>
<evidence type="ECO:0000313" key="2">
    <source>
        <dbReference type="Proteomes" id="UP000307173"/>
    </source>
</evidence>
<accession>A0A4T0WXH6</accession>
<proteinExistence type="predicted"/>